<sequence length="120" mass="14302">MYQKNIYQGWFNSQQKRRSYLKKQNSKSKIYKKRNSISSGWENDQDVSKIINQVTNINNDQFRTNKVSYLAKLKDSQLLKNKKVDCGLELEFGEFILKMVRNELQGVFIIRMIQNQCKNL</sequence>
<evidence type="ECO:0000313" key="1">
    <source>
        <dbReference type="EMBL" id="CAD8175686.1"/>
    </source>
</evidence>
<accession>A0A8S1VLT6</accession>
<dbReference type="AlphaFoldDB" id="A0A8S1VLT6"/>
<gene>
    <name evidence="1" type="ORF">PPENT_87.1.T0630187</name>
</gene>
<name>A0A8S1VLT6_9CILI</name>
<evidence type="ECO:0000313" key="2">
    <source>
        <dbReference type="Proteomes" id="UP000689195"/>
    </source>
</evidence>
<organism evidence="1 2">
    <name type="scientific">Paramecium pentaurelia</name>
    <dbReference type="NCBI Taxonomy" id="43138"/>
    <lineage>
        <taxon>Eukaryota</taxon>
        <taxon>Sar</taxon>
        <taxon>Alveolata</taxon>
        <taxon>Ciliophora</taxon>
        <taxon>Intramacronucleata</taxon>
        <taxon>Oligohymenophorea</taxon>
        <taxon>Peniculida</taxon>
        <taxon>Parameciidae</taxon>
        <taxon>Paramecium</taxon>
    </lineage>
</organism>
<keyword evidence="2" id="KW-1185">Reference proteome</keyword>
<reference evidence="1" key="1">
    <citation type="submission" date="2021-01" db="EMBL/GenBank/DDBJ databases">
        <authorList>
            <consortium name="Genoscope - CEA"/>
            <person name="William W."/>
        </authorList>
    </citation>
    <scope>NUCLEOTIDE SEQUENCE</scope>
</reference>
<protein>
    <submittedName>
        <fullName evidence="1">Uncharacterized protein</fullName>
    </submittedName>
</protein>
<comment type="caution">
    <text evidence="1">The sequence shown here is derived from an EMBL/GenBank/DDBJ whole genome shotgun (WGS) entry which is preliminary data.</text>
</comment>
<dbReference type="EMBL" id="CAJJDO010000063">
    <property type="protein sequence ID" value="CAD8175686.1"/>
    <property type="molecule type" value="Genomic_DNA"/>
</dbReference>
<dbReference type="Proteomes" id="UP000689195">
    <property type="component" value="Unassembled WGS sequence"/>
</dbReference>
<proteinExistence type="predicted"/>